<sequence>MPKPITTIPARQFARDLAGAKRAADMGPVLITDRGHPAYALLRIDDFYALGGERQPSRSLLALMDGLPETGGIDFEPPRLIDQPVAADLD</sequence>
<dbReference type="EMBL" id="BAAAEW010000023">
    <property type="protein sequence ID" value="GAA0756704.1"/>
    <property type="molecule type" value="Genomic_DNA"/>
</dbReference>
<protein>
    <submittedName>
        <fullName evidence="2">Type II toxin-antitoxin system Phd/YefM family antitoxin</fullName>
    </submittedName>
</protein>
<dbReference type="Proteomes" id="UP001500279">
    <property type="component" value="Unassembled WGS sequence"/>
</dbReference>
<proteinExistence type="inferred from homology"/>
<evidence type="ECO:0000313" key="2">
    <source>
        <dbReference type="EMBL" id="GAA0756704.1"/>
    </source>
</evidence>
<name>A0ABN1K6V0_9BURK</name>
<organism evidence="2 3">
    <name type="scientific">Ideonella azotifigens</name>
    <dbReference type="NCBI Taxonomy" id="513160"/>
    <lineage>
        <taxon>Bacteria</taxon>
        <taxon>Pseudomonadati</taxon>
        <taxon>Pseudomonadota</taxon>
        <taxon>Betaproteobacteria</taxon>
        <taxon>Burkholderiales</taxon>
        <taxon>Sphaerotilaceae</taxon>
        <taxon>Ideonella</taxon>
    </lineage>
</organism>
<accession>A0ABN1K6V0</accession>
<comment type="similarity">
    <text evidence="1">Belongs to the phD/YefM antitoxin family.</text>
</comment>
<dbReference type="InterPro" id="IPR036165">
    <property type="entry name" value="YefM-like_sf"/>
</dbReference>
<keyword evidence="3" id="KW-1185">Reference proteome</keyword>
<gene>
    <name evidence="2" type="ORF">GCM10009107_35500</name>
</gene>
<dbReference type="SUPFAM" id="SSF143120">
    <property type="entry name" value="YefM-like"/>
    <property type="match status" value="1"/>
</dbReference>
<dbReference type="RefSeq" id="WP_141291180.1">
    <property type="nucleotide sequence ID" value="NZ_BAAAEW010000023.1"/>
</dbReference>
<evidence type="ECO:0000256" key="1">
    <source>
        <dbReference type="ARBA" id="ARBA00009981"/>
    </source>
</evidence>
<comment type="caution">
    <text evidence="2">The sequence shown here is derived from an EMBL/GenBank/DDBJ whole genome shotgun (WGS) entry which is preliminary data.</text>
</comment>
<reference evidence="2 3" key="1">
    <citation type="journal article" date="2019" name="Int. J. Syst. Evol. Microbiol.">
        <title>The Global Catalogue of Microorganisms (GCM) 10K type strain sequencing project: providing services to taxonomists for standard genome sequencing and annotation.</title>
        <authorList>
            <consortium name="The Broad Institute Genomics Platform"/>
            <consortium name="The Broad Institute Genome Sequencing Center for Infectious Disease"/>
            <person name="Wu L."/>
            <person name="Ma J."/>
        </authorList>
    </citation>
    <scope>NUCLEOTIDE SEQUENCE [LARGE SCALE GENOMIC DNA]</scope>
    <source>
        <strain evidence="2 3">JCM 15503</strain>
    </source>
</reference>
<evidence type="ECO:0000313" key="3">
    <source>
        <dbReference type="Proteomes" id="UP001500279"/>
    </source>
</evidence>